<feature type="region of interest" description="Disordered" evidence="1">
    <location>
        <begin position="98"/>
        <end position="117"/>
    </location>
</feature>
<sequence>MDPKKMEEAMKQIREKMAEAKHAENKVEIVADAVRDMIVNMGITIPDKAFDIIGKIKIPANPAAATTVTSTKPAVPAAPVATAKPAVPTLPITVTKPATPVPRLRRPNLQFPLRRSL</sequence>
<gene>
    <name evidence="2" type="ORF">GTO91_14190</name>
</gene>
<dbReference type="AlphaFoldDB" id="A0A845L752"/>
<keyword evidence="3" id="KW-1185">Reference proteome</keyword>
<evidence type="ECO:0000313" key="2">
    <source>
        <dbReference type="EMBL" id="MZP30865.1"/>
    </source>
</evidence>
<proteinExistence type="predicted"/>
<dbReference type="RefSeq" id="WP_161259384.1">
    <property type="nucleotide sequence ID" value="NZ_WXEY01000020.1"/>
</dbReference>
<evidence type="ECO:0000256" key="1">
    <source>
        <dbReference type="SAM" id="MobiDB-lite"/>
    </source>
</evidence>
<dbReference type="EMBL" id="WXEY01000020">
    <property type="protein sequence ID" value="MZP30865.1"/>
    <property type="molecule type" value="Genomic_DNA"/>
</dbReference>
<protein>
    <submittedName>
        <fullName evidence="2">Uncharacterized protein</fullName>
    </submittedName>
</protein>
<organism evidence="2 3">
    <name type="scientific">Heliomicrobium undosum</name>
    <dbReference type="NCBI Taxonomy" id="121734"/>
    <lineage>
        <taxon>Bacteria</taxon>
        <taxon>Bacillati</taxon>
        <taxon>Bacillota</taxon>
        <taxon>Clostridia</taxon>
        <taxon>Eubacteriales</taxon>
        <taxon>Heliobacteriaceae</taxon>
        <taxon>Heliomicrobium</taxon>
    </lineage>
</organism>
<accession>A0A845L752</accession>
<evidence type="ECO:0000313" key="3">
    <source>
        <dbReference type="Proteomes" id="UP000463470"/>
    </source>
</evidence>
<comment type="caution">
    <text evidence="2">The sequence shown here is derived from an EMBL/GenBank/DDBJ whole genome shotgun (WGS) entry which is preliminary data.</text>
</comment>
<name>A0A845L752_9FIRM</name>
<reference evidence="2 3" key="1">
    <citation type="submission" date="2020-01" db="EMBL/GenBank/DDBJ databases">
        <title>Whole-genome sequence of Heliobacterium undosum DSM 13378.</title>
        <authorList>
            <person name="Kyndt J.A."/>
            <person name="Meyer T.E."/>
        </authorList>
    </citation>
    <scope>NUCLEOTIDE SEQUENCE [LARGE SCALE GENOMIC DNA]</scope>
    <source>
        <strain evidence="2 3">DSM 13378</strain>
    </source>
</reference>
<dbReference type="OrthoDB" id="2091596at2"/>
<dbReference type="Proteomes" id="UP000463470">
    <property type="component" value="Unassembled WGS sequence"/>
</dbReference>